<comment type="caution">
    <text evidence="2">The sequence shown here is derived from an EMBL/GenBank/DDBJ whole genome shotgun (WGS) entry which is preliminary data.</text>
</comment>
<dbReference type="Proteomes" id="UP000247233">
    <property type="component" value="Unassembled WGS sequence"/>
</dbReference>
<protein>
    <submittedName>
        <fullName evidence="2">Uncharacterized protein</fullName>
    </submittedName>
</protein>
<gene>
    <name evidence="2" type="ORF">BO70DRAFT_433271</name>
</gene>
<dbReference type="RefSeq" id="XP_025394696.1">
    <property type="nucleotide sequence ID" value="XM_025548398.1"/>
</dbReference>
<proteinExistence type="predicted"/>
<evidence type="ECO:0000256" key="1">
    <source>
        <dbReference type="SAM" id="MobiDB-lite"/>
    </source>
</evidence>
<reference evidence="2 3" key="1">
    <citation type="submission" date="2016-12" db="EMBL/GenBank/DDBJ databases">
        <title>The genomes of Aspergillus section Nigri reveals drivers in fungal speciation.</title>
        <authorList>
            <consortium name="DOE Joint Genome Institute"/>
            <person name="Vesth T.C."/>
            <person name="Nybo J."/>
            <person name="Theobald S."/>
            <person name="Brandl J."/>
            <person name="Frisvad J.C."/>
            <person name="Nielsen K.F."/>
            <person name="Lyhne E.K."/>
            <person name="Kogle M.E."/>
            <person name="Kuo A."/>
            <person name="Riley R."/>
            <person name="Clum A."/>
            <person name="Nolan M."/>
            <person name="Lipzen A."/>
            <person name="Salamov A."/>
            <person name="Henrissat B."/>
            <person name="Wiebenga A."/>
            <person name="De Vries R.P."/>
            <person name="Grigoriev I.V."/>
            <person name="Mortensen U.H."/>
            <person name="Andersen M.R."/>
            <person name="Baker S.E."/>
        </authorList>
    </citation>
    <scope>NUCLEOTIDE SEQUENCE [LARGE SCALE GENOMIC DNA]</scope>
    <source>
        <strain evidence="2 3">CBS 117.55</strain>
    </source>
</reference>
<sequence length="224" mass="24838">MGDRHPFAGSEVIEDGDIQAAIDGPLNNCLVERENDLSEGAFLRIPSTQWAKTCAVPVDIDQYYERVGALAEQINPQGFLNNRHARPSAQAVCSGPREHGPATRNPAWPPRGFRKEAPTWLASQAPWLQHVRHRLTLRPGWSIYPDGNGTSHEAGPRRREASCVILARVIRSLATVQSNKSPRQHRAKPHRTISWTSFLVDVLGRAPPLQSQWMVSSLPGPDCP</sequence>
<name>A0A317UWH2_9EURO</name>
<dbReference type="GeneID" id="37070635"/>
<feature type="region of interest" description="Disordered" evidence="1">
    <location>
        <begin position="91"/>
        <end position="111"/>
    </location>
</feature>
<organism evidence="2 3">
    <name type="scientific">Aspergillus heteromorphus CBS 117.55</name>
    <dbReference type="NCBI Taxonomy" id="1448321"/>
    <lineage>
        <taxon>Eukaryota</taxon>
        <taxon>Fungi</taxon>
        <taxon>Dikarya</taxon>
        <taxon>Ascomycota</taxon>
        <taxon>Pezizomycotina</taxon>
        <taxon>Eurotiomycetes</taxon>
        <taxon>Eurotiomycetidae</taxon>
        <taxon>Eurotiales</taxon>
        <taxon>Aspergillaceae</taxon>
        <taxon>Aspergillus</taxon>
        <taxon>Aspergillus subgen. Circumdati</taxon>
    </lineage>
</organism>
<evidence type="ECO:0000313" key="3">
    <source>
        <dbReference type="Proteomes" id="UP000247233"/>
    </source>
</evidence>
<dbReference type="VEuPathDB" id="FungiDB:BO70DRAFT_433271"/>
<keyword evidence="3" id="KW-1185">Reference proteome</keyword>
<accession>A0A317UWH2</accession>
<dbReference type="EMBL" id="MSFL01000048">
    <property type="protein sequence ID" value="PWY66025.1"/>
    <property type="molecule type" value="Genomic_DNA"/>
</dbReference>
<evidence type="ECO:0000313" key="2">
    <source>
        <dbReference type="EMBL" id="PWY66025.1"/>
    </source>
</evidence>
<dbReference type="AlphaFoldDB" id="A0A317UWH2"/>